<reference evidence="8 9" key="1">
    <citation type="journal article" date="2019" name="Environ. Microbiol.">
        <title>Species interactions and distinct microbial communities in high Arctic permafrost affected cryosols are associated with the CH4 and CO2 gas fluxes.</title>
        <authorList>
            <person name="Altshuler I."/>
            <person name="Hamel J."/>
            <person name="Turney S."/>
            <person name="Magnuson E."/>
            <person name="Levesque R."/>
            <person name="Greer C."/>
            <person name="Whyte L.G."/>
        </authorList>
    </citation>
    <scope>NUCLEOTIDE SEQUENCE [LARGE SCALE GENOMIC DNA]</scope>
    <source>
        <strain evidence="8 9">E6.1</strain>
    </source>
</reference>
<keyword evidence="2" id="KW-1003">Cell membrane</keyword>
<accession>A0A502FQD7</accession>
<dbReference type="PANTHER" id="PTHR47371">
    <property type="entry name" value="LIPOTEICHOIC ACID SYNTHASE"/>
    <property type="match status" value="1"/>
</dbReference>
<keyword evidence="3 6" id="KW-0812">Transmembrane</keyword>
<evidence type="ECO:0000313" key="8">
    <source>
        <dbReference type="EMBL" id="TPG51640.1"/>
    </source>
</evidence>
<dbReference type="Proteomes" id="UP000319931">
    <property type="component" value="Unassembled WGS sequence"/>
</dbReference>
<dbReference type="CDD" id="cd16015">
    <property type="entry name" value="LTA_synthase"/>
    <property type="match status" value="1"/>
</dbReference>
<evidence type="ECO:0000256" key="6">
    <source>
        <dbReference type="SAM" id="Phobius"/>
    </source>
</evidence>
<keyword evidence="9" id="KW-1185">Reference proteome</keyword>
<feature type="transmembrane region" description="Helical" evidence="6">
    <location>
        <begin position="103"/>
        <end position="120"/>
    </location>
</feature>
<dbReference type="SUPFAM" id="SSF53649">
    <property type="entry name" value="Alkaline phosphatase-like"/>
    <property type="match status" value="1"/>
</dbReference>
<protein>
    <submittedName>
        <fullName evidence="8">LTA synthase family protein</fullName>
    </submittedName>
</protein>
<evidence type="ECO:0000256" key="5">
    <source>
        <dbReference type="ARBA" id="ARBA00023136"/>
    </source>
</evidence>
<dbReference type="EMBL" id="RCZC01000005">
    <property type="protein sequence ID" value="TPG51640.1"/>
    <property type="molecule type" value="Genomic_DNA"/>
</dbReference>
<keyword evidence="5 6" id="KW-0472">Membrane</keyword>
<dbReference type="InterPro" id="IPR000917">
    <property type="entry name" value="Sulfatase_N"/>
</dbReference>
<evidence type="ECO:0000259" key="7">
    <source>
        <dbReference type="Pfam" id="PF00884"/>
    </source>
</evidence>
<dbReference type="Pfam" id="PF00884">
    <property type="entry name" value="Sulfatase"/>
    <property type="match status" value="1"/>
</dbReference>
<evidence type="ECO:0000256" key="3">
    <source>
        <dbReference type="ARBA" id="ARBA00022692"/>
    </source>
</evidence>
<sequence>MLIASMLLDATVRPRPVRFREPRGLALHVLAMTALFGFGLAVSGNAPVAALLAIALLALFVVASNAKFTMLGEPLVFSDLALLFAVARHPRFYFTAIPHQQRWFGAIAMMLAALTLMALFEPAPLARAVGLAVMVGAGAAMVALLRGRWFAAEALRPALEADLARFGLIATAALYWRRWRETADPQPQPPLPAPYAAAGIAAPQVIVIVQCESFADPVALTGDPSRALPGLAHARAAAWQYGELEVSGFGAYTMRTEYGVLFGRSEAALGFRRYDPFLSAHGEASYALSARLGSVGYRTTFVHPHDLRFYGRNRLMPAVGFDRLIGAEGFAPLPEGGGRYVDDRTLGYALAALVEEAPETALIYAVTMENHGPWDKHREPGAAIGIDAYLRHLRSSDAMLTALCERLTTDERPALLVFFGDHRPSIPGIVEPGGARHTPYVMLRFDGAGNTLAGKGRVDLTPADLHHAVLDCLWPPAMV</sequence>
<evidence type="ECO:0000256" key="4">
    <source>
        <dbReference type="ARBA" id="ARBA00022989"/>
    </source>
</evidence>
<name>A0A502FQD7_9SPHN</name>
<feature type="transmembrane region" description="Helical" evidence="6">
    <location>
        <begin position="48"/>
        <end position="66"/>
    </location>
</feature>
<keyword evidence="4 6" id="KW-1133">Transmembrane helix</keyword>
<feature type="transmembrane region" description="Helical" evidence="6">
    <location>
        <begin position="25"/>
        <end position="42"/>
    </location>
</feature>
<evidence type="ECO:0000256" key="1">
    <source>
        <dbReference type="ARBA" id="ARBA00004651"/>
    </source>
</evidence>
<organism evidence="8 9">
    <name type="scientific">Sphingomonas glacialis</name>
    <dbReference type="NCBI Taxonomy" id="658225"/>
    <lineage>
        <taxon>Bacteria</taxon>
        <taxon>Pseudomonadati</taxon>
        <taxon>Pseudomonadota</taxon>
        <taxon>Alphaproteobacteria</taxon>
        <taxon>Sphingomonadales</taxon>
        <taxon>Sphingomonadaceae</taxon>
        <taxon>Sphingomonas</taxon>
    </lineage>
</organism>
<dbReference type="AlphaFoldDB" id="A0A502FQD7"/>
<dbReference type="InterPro" id="IPR017850">
    <property type="entry name" value="Alkaline_phosphatase_core_sf"/>
</dbReference>
<dbReference type="InterPro" id="IPR050448">
    <property type="entry name" value="OpgB/LTA_synthase_biosynth"/>
</dbReference>
<comment type="caution">
    <text evidence="8">The sequence shown here is derived from an EMBL/GenBank/DDBJ whole genome shotgun (WGS) entry which is preliminary data.</text>
</comment>
<dbReference type="OrthoDB" id="5363296at2"/>
<comment type="subcellular location">
    <subcellularLocation>
        <location evidence="1">Cell membrane</location>
        <topology evidence="1">Multi-pass membrane protein</topology>
    </subcellularLocation>
</comment>
<dbReference type="GO" id="GO:0005886">
    <property type="term" value="C:plasma membrane"/>
    <property type="evidence" value="ECO:0007669"/>
    <property type="project" value="UniProtKB-SubCell"/>
</dbReference>
<dbReference type="PANTHER" id="PTHR47371:SF3">
    <property type="entry name" value="PHOSPHOGLYCEROL TRANSFERASE I"/>
    <property type="match status" value="1"/>
</dbReference>
<dbReference type="Gene3D" id="3.40.720.10">
    <property type="entry name" value="Alkaline Phosphatase, subunit A"/>
    <property type="match status" value="1"/>
</dbReference>
<evidence type="ECO:0000313" key="9">
    <source>
        <dbReference type="Proteomes" id="UP000319931"/>
    </source>
</evidence>
<feature type="domain" description="Sulfatase N-terminal" evidence="7">
    <location>
        <begin position="205"/>
        <end position="472"/>
    </location>
</feature>
<gene>
    <name evidence="8" type="ORF">EAH76_16580</name>
</gene>
<evidence type="ECO:0000256" key="2">
    <source>
        <dbReference type="ARBA" id="ARBA00022475"/>
    </source>
</evidence>
<feature type="transmembrane region" description="Helical" evidence="6">
    <location>
        <begin position="126"/>
        <end position="145"/>
    </location>
</feature>
<proteinExistence type="predicted"/>